<evidence type="ECO:0008006" key="3">
    <source>
        <dbReference type="Google" id="ProtNLM"/>
    </source>
</evidence>
<dbReference type="EMBL" id="JAJEPX010000057">
    <property type="protein sequence ID" value="MCC2177809.1"/>
    <property type="molecule type" value="Genomic_DNA"/>
</dbReference>
<accession>A0AAW4W4N9</accession>
<name>A0AAW4W4N9_9FIRM</name>
<gene>
    <name evidence="1" type="ORF">LKD22_11865</name>
</gene>
<dbReference type="Proteomes" id="UP001298753">
    <property type="component" value="Unassembled WGS sequence"/>
</dbReference>
<evidence type="ECO:0000313" key="2">
    <source>
        <dbReference type="Proteomes" id="UP001298753"/>
    </source>
</evidence>
<keyword evidence="2" id="KW-1185">Reference proteome</keyword>
<protein>
    <recommendedName>
        <fullName evidence="3">Replication initiation factor</fullName>
    </recommendedName>
</protein>
<evidence type="ECO:0000313" key="1">
    <source>
        <dbReference type="EMBL" id="MCC2177809.1"/>
    </source>
</evidence>
<reference evidence="1 2" key="1">
    <citation type="submission" date="2021-10" db="EMBL/GenBank/DDBJ databases">
        <title>Anaerobic single-cell dispensing facilitates the cultivation of human gut bacteria.</title>
        <authorList>
            <person name="Afrizal A."/>
        </authorList>
    </citation>
    <scope>NUCLEOTIDE SEQUENCE [LARGE SCALE GENOMIC DNA]</scope>
    <source>
        <strain evidence="1 2">CLA-AA-H270</strain>
    </source>
</reference>
<dbReference type="GeneID" id="98660879"/>
<proteinExistence type="predicted"/>
<sequence>MITNESGIHTFALKLQCKYSEIQNIIEQNECICTGKGKLGLSPYYQIPQFKDIGVEIQLGQSVTHPCWLILIINPSSLLAGTYKPTALFQADEKSVQQIKHRLRNILDKIGVDRRLKEFKLSRCDLTCNLYYEHRADVQNRLDIFKKSFPIPHYNTVKFGKYENSDEKFEGANKHSWTIENKSKSCAFSVYDKSYELEKRHDIKIDEHILRLELRFGRSKITKLITSKDWESQLVELGSQVEKQQHKFLHRLHMMHFDPVSLLKLLDRINASKYREKTKKKLRRIAKKANGCVSLAAVQKDCRIKKSDFIKLLGKFEEMGMGIISY</sequence>
<dbReference type="RefSeq" id="WP_227601190.1">
    <property type="nucleotide sequence ID" value="NZ_JAJEPX010000057.1"/>
</dbReference>
<dbReference type="AlphaFoldDB" id="A0AAW4W4N9"/>
<comment type="caution">
    <text evidence="1">The sequence shown here is derived from an EMBL/GenBank/DDBJ whole genome shotgun (WGS) entry which is preliminary data.</text>
</comment>
<organism evidence="1 2">
    <name type="scientific">Agathobaculum butyriciproducens</name>
    <dbReference type="NCBI Taxonomy" id="1628085"/>
    <lineage>
        <taxon>Bacteria</taxon>
        <taxon>Bacillati</taxon>
        <taxon>Bacillota</taxon>
        <taxon>Clostridia</taxon>
        <taxon>Eubacteriales</taxon>
        <taxon>Butyricicoccaceae</taxon>
        <taxon>Agathobaculum</taxon>
    </lineage>
</organism>